<feature type="domain" description="Peptidase S54 rhomboid" evidence="9">
    <location>
        <begin position="88"/>
        <end position="236"/>
    </location>
</feature>
<feature type="transmembrane region" description="Helical" evidence="8">
    <location>
        <begin position="35"/>
        <end position="53"/>
    </location>
</feature>
<dbReference type="PANTHER" id="PTHR43066">
    <property type="entry name" value="RHOMBOID-RELATED PROTEIN"/>
    <property type="match status" value="1"/>
</dbReference>
<feature type="region of interest" description="Disordered" evidence="7">
    <location>
        <begin position="1"/>
        <end position="26"/>
    </location>
</feature>
<evidence type="ECO:0000256" key="2">
    <source>
        <dbReference type="ARBA" id="ARBA00022475"/>
    </source>
</evidence>
<feature type="transmembrane region" description="Helical" evidence="8">
    <location>
        <begin position="195"/>
        <end position="216"/>
    </location>
</feature>
<dbReference type="STRING" id="1631249.BQ8794_270030"/>
<dbReference type="EMBL" id="FTPD01000020">
    <property type="protein sequence ID" value="SIT56203.1"/>
    <property type="molecule type" value="Genomic_DNA"/>
</dbReference>
<organism evidence="10 11">
    <name type="scientific">Mesorhizobium prunaredense</name>
    <dbReference type="NCBI Taxonomy" id="1631249"/>
    <lineage>
        <taxon>Bacteria</taxon>
        <taxon>Pseudomonadati</taxon>
        <taxon>Pseudomonadota</taxon>
        <taxon>Alphaproteobacteria</taxon>
        <taxon>Hyphomicrobiales</taxon>
        <taxon>Phyllobacteriaceae</taxon>
        <taxon>Mesorhizobium</taxon>
    </lineage>
</organism>
<dbReference type="InterPro" id="IPR022764">
    <property type="entry name" value="Peptidase_S54_rhomboid_dom"/>
</dbReference>
<feature type="transmembrane region" description="Helical" evidence="8">
    <location>
        <begin position="121"/>
        <end position="141"/>
    </location>
</feature>
<dbReference type="Proteomes" id="UP000188388">
    <property type="component" value="Unassembled WGS sequence"/>
</dbReference>
<name>A0A1R3VAC1_9HYPH</name>
<evidence type="ECO:0000256" key="7">
    <source>
        <dbReference type="SAM" id="MobiDB-lite"/>
    </source>
</evidence>
<keyword evidence="11" id="KW-1185">Reference proteome</keyword>
<reference evidence="11" key="1">
    <citation type="submission" date="2017-01" db="EMBL/GenBank/DDBJ databases">
        <authorList>
            <person name="Brunel B."/>
        </authorList>
    </citation>
    <scope>NUCLEOTIDE SEQUENCE [LARGE SCALE GENOMIC DNA]</scope>
</reference>
<evidence type="ECO:0000256" key="3">
    <source>
        <dbReference type="ARBA" id="ARBA00022519"/>
    </source>
</evidence>
<feature type="transmembrane region" description="Helical" evidence="8">
    <location>
        <begin position="222"/>
        <end position="241"/>
    </location>
</feature>
<evidence type="ECO:0000256" key="4">
    <source>
        <dbReference type="ARBA" id="ARBA00022692"/>
    </source>
</evidence>
<keyword evidence="6 8" id="KW-0472">Membrane</keyword>
<comment type="subcellular location">
    <subcellularLocation>
        <location evidence="1">Membrane</location>
        <topology evidence="1">Multi-pass membrane protein</topology>
    </subcellularLocation>
</comment>
<keyword evidence="5 8" id="KW-1133">Transmembrane helix</keyword>
<evidence type="ECO:0000256" key="1">
    <source>
        <dbReference type="ARBA" id="ARBA00004141"/>
    </source>
</evidence>
<evidence type="ECO:0000313" key="11">
    <source>
        <dbReference type="Proteomes" id="UP000188388"/>
    </source>
</evidence>
<protein>
    <submittedName>
        <fullName evidence="10">Peptidase S54</fullName>
    </submittedName>
</protein>
<keyword evidence="3" id="KW-0997">Cell inner membrane</keyword>
<evidence type="ECO:0000259" key="9">
    <source>
        <dbReference type="Pfam" id="PF01694"/>
    </source>
</evidence>
<dbReference type="Gene3D" id="1.20.1540.10">
    <property type="entry name" value="Rhomboid-like"/>
    <property type="match status" value="1"/>
</dbReference>
<gene>
    <name evidence="10" type="ORF">BQ8794_270030</name>
</gene>
<evidence type="ECO:0000256" key="6">
    <source>
        <dbReference type="ARBA" id="ARBA00023136"/>
    </source>
</evidence>
<dbReference type="RefSeq" id="WP_077379224.1">
    <property type="nucleotide sequence ID" value="NZ_FTPD01000020.1"/>
</dbReference>
<feature type="transmembrane region" description="Helical" evidence="8">
    <location>
        <begin position="147"/>
        <end position="168"/>
    </location>
</feature>
<dbReference type="SUPFAM" id="SSF144091">
    <property type="entry name" value="Rhomboid-like"/>
    <property type="match status" value="1"/>
</dbReference>
<dbReference type="GO" id="GO:0016020">
    <property type="term" value="C:membrane"/>
    <property type="evidence" value="ECO:0007669"/>
    <property type="project" value="UniProtKB-SubCell"/>
</dbReference>
<evidence type="ECO:0000256" key="8">
    <source>
        <dbReference type="SAM" id="Phobius"/>
    </source>
</evidence>
<feature type="compositionally biased region" description="Basic and acidic residues" evidence="7">
    <location>
        <begin position="17"/>
        <end position="26"/>
    </location>
</feature>
<sequence length="252" mass="27328">MNEPASPSEIEQGEGEPVGRESEPRREPVFNMPPVVLTLIGICVVVHLIRFYWLTEDQDVSLLIRTAFIPIRYSGRFDLDFYAFSSPFTYAFLHGGFAHLAVNMVWLAAFGSPLANRFGALRFSLFFAATGLAAVVLFWAVHPLGEAPLVGASGAISGMMGAAARFGFRTDRSSGKAAFAGAPLPMAAVFRSRGVVTFLAIWMVINLATGLVAFAPGIDSQIAWEAHIGGFVAGFFGLRAFDRRQQADEFRA</sequence>
<keyword evidence="2" id="KW-1003">Cell membrane</keyword>
<dbReference type="AlphaFoldDB" id="A0A1R3VAC1"/>
<feature type="transmembrane region" description="Helical" evidence="8">
    <location>
        <begin position="88"/>
        <end position="109"/>
    </location>
</feature>
<proteinExistence type="predicted"/>
<dbReference type="Pfam" id="PF01694">
    <property type="entry name" value="Rhomboid"/>
    <property type="match status" value="1"/>
</dbReference>
<dbReference type="PANTHER" id="PTHR43066:SF26">
    <property type="entry name" value="RHOMBOID PROTEASE GLPG"/>
    <property type="match status" value="1"/>
</dbReference>
<accession>A0A1R3VAC1</accession>
<dbReference type="GO" id="GO:0004252">
    <property type="term" value="F:serine-type endopeptidase activity"/>
    <property type="evidence" value="ECO:0007669"/>
    <property type="project" value="InterPro"/>
</dbReference>
<dbReference type="InterPro" id="IPR035952">
    <property type="entry name" value="Rhomboid-like_sf"/>
</dbReference>
<evidence type="ECO:0000256" key="5">
    <source>
        <dbReference type="ARBA" id="ARBA00022989"/>
    </source>
</evidence>
<evidence type="ECO:0000313" key="10">
    <source>
        <dbReference type="EMBL" id="SIT56203.1"/>
    </source>
</evidence>
<keyword evidence="4 8" id="KW-0812">Transmembrane</keyword>